<dbReference type="Pfam" id="PF02308">
    <property type="entry name" value="MgtC"/>
    <property type="match status" value="1"/>
</dbReference>
<name>A0A0S7Y1P8_UNCSA</name>
<feature type="transmembrane region" description="Helical" evidence="7">
    <location>
        <begin position="35"/>
        <end position="53"/>
    </location>
</feature>
<comment type="similarity">
    <text evidence="2">Belongs to the MgtC/SapB family.</text>
</comment>
<feature type="transmembrane region" description="Helical" evidence="7">
    <location>
        <begin position="6"/>
        <end position="23"/>
    </location>
</feature>
<evidence type="ECO:0000256" key="1">
    <source>
        <dbReference type="ARBA" id="ARBA00004651"/>
    </source>
</evidence>
<dbReference type="PANTHER" id="PTHR33778">
    <property type="entry name" value="PROTEIN MGTC"/>
    <property type="match status" value="1"/>
</dbReference>
<gene>
    <name evidence="9" type="ORF">AMJ44_06780</name>
</gene>
<dbReference type="PATRIC" id="fig|1703775.3.peg.2573"/>
<dbReference type="SUPFAM" id="SSF103473">
    <property type="entry name" value="MFS general substrate transporter"/>
    <property type="match status" value="1"/>
</dbReference>
<proteinExistence type="inferred from homology"/>
<evidence type="ECO:0000256" key="2">
    <source>
        <dbReference type="ARBA" id="ARBA00009298"/>
    </source>
</evidence>
<evidence type="ECO:0000256" key="6">
    <source>
        <dbReference type="ARBA" id="ARBA00023136"/>
    </source>
</evidence>
<dbReference type="AlphaFoldDB" id="A0A0S7Y1P8"/>
<dbReference type="InterPro" id="IPR003416">
    <property type="entry name" value="MgtC/SapB/SrpB/YhiD_fam"/>
</dbReference>
<evidence type="ECO:0000256" key="3">
    <source>
        <dbReference type="ARBA" id="ARBA00022475"/>
    </source>
</evidence>
<keyword evidence="5 7" id="KW-1133">Transmembrane helix</keyword>
<accession>A0A0S7Y1P8</accession>
<dbReference type="EMBL" id="LIZX01000056">
    <property type="protein sequence ID" value="KPJ68299.1"/>
    <property type="molecule type" value="Genomic_DNA"/>
</dbReference>
<keyword evidence="4 7" id="KW-0812">Transmembrane</keyword>
<dbReference type="PRINTS" id="PR01837">
    <property type="entry name" value="MGTCSAPBPROT"/>
</dbReference>
<evidence type="ECO:0000313" key="10">
    <source>
        <dbReference type="Proteomes" id="UP000051861"/>
    </source>
</evidence>
<feature type="transmembrane region" description="Helical" evidence="7">
    <location>
        <begin position="65"/>
        <end position="82"/>
    </location>
</feature>
<evidence type="ECO:0000256" key="7">
    <source>
        <dbReference type="SAM" id="Phobius"/>
    </source>
</evidence>
<feature type="domain" description="MgtC/SapB/SrpB/YhiD N-terminal" evidence="8">
    <location>
        <begin position="10"/>
        <end position="134"/>
    </location>
</feature>
<feature type="transmembrane region" description="Helical" evidence="7">
    <location>
        <begin position="87"/>
        <end position="105"/>
    </location>
</feature>
<evidence type="ECO:0000259" key="8">
    <source>
        <dbReference type="Pfam" id="PF02308"/>
    </source>
</evidence>
<evidence type="ECO:0000256" key="4">
    <source>
        <dbReference type="ARBA" id="ARBA00022692"/>
    </source>
</evidence>
<dbReference type="Proteomes" id="UP000051861">
    <property type="component" value="Unassembled WGS sequence"/>
</dbReference>
<protein>
    <recommendedName>
        <fullName evidence="8">MgtC/SapB/SrpB/YhiD N-terminal domain-containing protein</fullName>
    </recommendedName>
</protein>
<organism evidence="9 10">
    <name type="scientific">candidate division WOR-1 bacterium DG_54_3</name>
    <dbReference type="NCBI Taxonomy" id="1703775"/>
    <lineage>
        <taxon>Bacteria</taxon>
        <taxon>Bacillati</taxon>
        <taxon>Saganbacteria</taxon>
    </lineage>
</organism>
<dbReference type="GO" id="GO:0005886">
    <property type="term" value="C:plasma membrane"/>
    <property type="evidence" value="ECO:0007669"/>
    <property type="project" value="UniProtKB-SubCell"/>
</dbReference>
<comment type="caution">
    <text evidence="9">The sequence shown here is derived from an EMBL/GenBank/DDBJ whole genome shotgun (WGS) entry which is preliminary data.</text>
</comment>
<sequence>MSDLNIIINLLVAFILGAVIGWLREMEGKTAGLRTHILVCVGSALFMMLSGEMLLKSGLADPGRIAAGVVTGIGFIGAGCIVQARGAVRGITTAASIWVTAAIGVASGTGFYVGAVAATIIALITIYFLRIIEKRIIKTKEKEEEE</sequence>
<keyword evidence="3" id="KW-1003">Cell membrane</keyword>
<dbReference type="PANTHER" id="PTHR33778:SF1">
    <property type="entry name" value="MAGNESIUM TRANSPORTER YHID-RELATED"/>
    <property type="match status" value="1"/>
</dbReference>
<evidence type="ECO:0000313" key="9">
    <source>
        <dbReference type="EMBL" id="KPJ68299.1"/>
    </source>
</evidence>
<keyword evidence="6 7" id="KW-0472">Membrane</keyword>
<evidence type="ECO:0000256" key="5">
    <source>
        <dbReference type="ARBA" id="ARBA00022989"/>
    </source>
</evidence>
<reference evidence="9 10" key="1">
    <citation type="journal article" date="2015" name="Microbiome">
        <title>Genomic resolution of linkages in carbon, nitrogen, and sulfur cycling among widespread estuary sediment bacteria.</title>
        <authorList>
            <person name="Baker B.J."/>
            <person name="Lazar C.S."/>
            <person name="Teske A.P."/>
            <person name="Dick G.J."/>
        </authorList>
    </citation>
    <scope>NUCLEOTIDE SEQUENCE [LARGE SCALE GENOMIC DNA]</scope>
    <source>
        <strain evidence="9">DG_54_3</strain>
    </source>
</reference>
<dbReference type="InterPro" id="IPR036259">
    <property type="entry name" value="MFS_trans_sf"/>
</dbReference>
<comment type="subcellular location">
    <subcellularLocation>
        <location evidence="1">Cell membrane</location>
        <topology evidence="1">Multi-pass membrane protein</topology>
    </subcellularLocation>
</comment>
<dbReference type="InterPro" id="IPR049177">
    <property type="entry name" value="MgtC_SapB_SrpB_YhiD_N"/>
</dbReference>
<feature type="transmembrane region" description="Helical" evidence="7">
    <location>
        <begin position="111"/>
        <end position="132"/>
    </location>
</feature>